<dbReference type="EMBL" id="AMGM01000026">
    <property type="protein sequence ID" value="EKB49422.1"/>
    <property type="molecule type" value="Genomic_DNA"/>
</dbReference>
<gene>
    <name evidence="1" type="ORF">B879_01991</name>
</gene>
<evidence type="ECO:0000313" key="1">
    <source>
        <dbReference type="EMBL" id="EKB49422.1"/>
    </source>
</evidence>
<dbReference type="Pfam" id="PF20113">
    <property type="entry name" value="DUF6503"/>
    <property type="match status" value="1"/>
</dbReference>
<dbReference type="Proteomes" id="UP000004478">
    <property type="component" value="Unassembled WGS sequence"/>
</dbReference>
<organism evidence="1 2">
    <name type="scientific">Cecembia lonarensis (strain CCUG 58316 / KCTC 22772 / LW9)</name>
    <dbReference type="NCBI Taxonomy" id="1225176"/>
    <lineage>
        <taxon>Bacteria</taxon>
        <taxon>Pseudomonadati</taxon>
        <taxon>Bacteroidota</taxon>
        <taxon>Cytophagia</taxon>
        <taxon>Cytophagales</taxon>
        <taxon>Cyclobacteriaceae</taxon>
        <taxon>Cecembia</taxon>
    </lineage>
</organism>
<dbReference type="AlphaFoldDB" id="K1LAY7"/>
<comment type="caution">
    <text evidence="1">The sequence shown here is derived from an EMBL/GenBank/DDBJ whole genome shotgun (WGS) entry which is preliminary data.</text>
</comment>
<dbReference type="OrthoDB" id="982433at2"/>
<evidence type="ECO:0000313" key="2">
    <source>
        <dbReference type="Proteomes" id="UP000004478"/>
    </source>
</evidence>
<dbReference type="PATRIC" id="fig|1225176.3.peg.2125"/>
<dbReference type="InterPro" id="IPR045444">
    <property type="entry name" value="DUF6503"/>
</dbReference>
<evidence type="ECO:0008006" key="3">
    <source>
        <dbReference type="Google" id="ProtNLM"/>
    </source>
</evidence>
<reference evidence="1 2" key="1">
    <citation type="journal article" date="2012" name="J. Bacteriol.">
        <title>Draft Genome Sequence of Cecembia lonarensis Strain LW9T, Isolated from Lonar Lake, a Haloalkaline Lake in India.</title>
        <authorList>
            <person name="Shivaji S."/>
            <person name="Ara S."/>
            <person name="Singh A."/>
            <person name="Pinnaka A.K."/>
        </authorList>
    </citation>
    <scope>NUCLEOTIDE SEQUENCE [LARGE SCALE GENOMIC DNA]</scope>
    <source>
        <strain evidence="1 2">LW9</strain>
    </source>
</reference>
<keyword evidence="2" id="KW-1185">Reference proteome</keyword>
<dbReference type="PROSITE" id="PS51257">
    <property type="entry name" value="PROKAR_LIPOPROTEIN"/>
    <property type="match status" value="1"/>
</dbReference>
<dbReference type="RefSeq" id="WP_009185021.1">
    <property type="nucleotide sequence ID" value="NZ_AMGM01000026.1"/>
</dbReference>
<accession>K1LAY7</accession>
<proteinExistence type="predicted"/>
<name>K1LAY7_CECL9</name>
<sequence>MKKIPLFIVLAFILISCNQVDKEAQRIVDAAIAAHGGDRFEKAQISFDFRERHYQIFKNPNRFEYSREFTDSTGFVRDVLNNDGFVRTVNGVEVDLPEDRVSAFSNSVNSVAYFAFLPYGLNDAAVIKTYLGETEIAGKVYHLVQVTFKEEGGGEDYDDVFLYWFDKDSYQLDYMAYSYHTDGGGVRFRKAIHQHQVNGLILLDYENYKPKEKNTPIEEMESLFKSGELELLSEILLENIEVKY</sequence>
<protein>
    <recommendedName>
        <fullName evidence="3">Deoxyribose-phosphate aldolase</fullName>
    </recommendedName>
</protein>